<feature type="region of interest" description="Disordered" evidence="1">
    <location>
        <begin position="338"/>
        <end position="366"/>
    </location>
</feature>
<reference evidence="2" key="1">
    <citation type="submission" date="2023-10" db="EMBL/GenBank/DDBJ databases">
        <authorList>
            <person name="Chen Y."/>
            <person name="Shah S."/>
            <person name="Dougan E. K."/>
            <person name="Thang M."/>
            <person name="Chan C."/>
        </authorList>
    </citation>
    <scope>NUCLEOTIDE SEQUENCE [LARGE SCALE GENOMIC DNA]</scope>
</reference>
<feature type="non-terminal residue" evidence="2">
    <location>
        <position position="1"/>
    </location>
</feature>
<name>A0ABN9YE62_9DINO</name>
<evidence type="ECO:0000313" key="2">
    <source>
        <dbReference type="EMBL" id="CAK0910470.1"/>
    </source>
</evidence>
<organism evidence="2 3">
    <name type="scientific">Prorocentrum cordatum</name>
    <dbReference type="NCBI Taxonomy" id="2364126"/>
    <lineage>
        <taxon>Eukaryota</taxon>
        <taxon>Sar</taxon>
        <taxon>Alveolata</taxon>
        <taxon>Dinophyceae</taxon>
        <taxon>Prorocentrales</taxon>
        <taxon>Prorocentraceae</taxon>
        <taxon>Prorocentrum</taxon>
    </lineage>
</organism>
<feature type="compositionally biased region" description="Pro residues" evidence="1">
    <location>
        <begin position="224"/>
        <end position="241"/>
    </location>
</feature>
<dbReference type="Proteomes" id="UP001189429">
    <property type="component" value="Unassembled WGS sequence"/>
</dbReference>
<feature type="region of interest" description="Disordered" evidence="1">
    <location>
        <begin position="157"/>
        <end position="241"/>
    </location>
</feature>
<accession>A0ABN9YE62</accession>
<gene>
    <name evidence="2" type="ORF">PCOR1329_LOCUS84642</name>
</gene>
<protein>
    <submittedName>
        <fullName evidence="2">Uncharacterized protein</fullName>
    </submittedName>
</protein>
<proteinExistence type="predicted"/>
<keyword evidence="3" id="KW-1185">Reference proteome</keyword>
<comment type="caution">
    <text evidence="2">The sequence shown here is derived from an EMBL/GenBank/DDBJ whole genome shotgun (WGS) entry which is preliminary data.</text>
</comment>
<sequence length="366" mass="41024">IPPKKKTASGGSRNKGKMTINPRSLRRRAQIAAVEGPEDQKITPDQDDAEIPGREELGDPVERARMEQMLATEGMSEVDRQFFSQGHLHLEASDHRWRHLRLKAMWFCRARISTVDAVSRRPGAQEEMTQEGCVHPPWARYSSSNQHCYWTDCLQRKGRPARRQKTDEEKADAQRKKARMQAELEQMIKDHDLQGEGPWTAPPRPKAPPLKLGTPEHHQGYAPRKPPPPGAPLPKRANPPPRMRAATVAEMQQALFDMNQLVESQHRSSERCFQRIMDMATQQDRQLKEATGHPKVAADDGLGEMKKFAEQQSELITQLMSRPQMSETDMARLVHVATSLTQPGAAPSPEVSEAAGSPGQADRSGS</sequence>
<feature type="compositionally biased region" description="Basic and acidic residues" evidence="1">
    <location>
        <begin position="164"/>
        <end position="194"/>
    </location>
</feature>
<evidence type="ECO:0000256" key="1">
    <source>
        <dbReference type="SAM" id="MobiDB-lite"/>
    </source>
</evidence>
<evidence type="ECO:0000313" key="3">
    <source>
        <dbReference type="Proteomes" id="UP001189429"/>
    </source>
</evidence>
<feature type="region of interest" description="Disordered" evidence="1">
    <location>
        <begin position="1"/>
        <end position="54"/>
    </location>
</feature>
<dbReference type="EMBL" id="CAUYUJ010022400">
    <property type="protein sequence ID" value="CAK0910470.1"/>
    <property type="molecule type" value="Genomic_DNA"/>
</dbReference>